<keyword evidence="4" id="KW-0143">Chaperone</keyword>
<proteinExistence type="inferred from homology"/>
<keyword evidence="2 4" id="KW-1005">Bacterial flagellum biogenesis</keyword>
<dbReference type="Proteomes" id="UP000248214">
    <property type="component" value="Unassembled WGS sequence"/>
</dbReference>
<dbReference type="OrthoDB" id="9801235at2"/>
<keyword evidence="1 4" id="KW-0963">Cytoplasm</keyword>
<protein>
    <recommendedName>
        <fullName evidence="4">Flagellar assembly factor FliW</fullName>
    </recommendedName>
</protein>
<dbReference type="PANTHER" id="PTHR39190">
    <property type="entry name" value="FLAGELLAR ASSEMBLY FACTOR FLIW"/>
    <property type="match status" value="1"/>
</dbReference>
<gene>
    <name evidence="4" type="primary">fliW</name>
    <name evidence="5" type="ORF">CR194_14130</name>
</gene>
<evidence type="ECO:0000256" key="4">
    <source>
        <dbReference type="HAMAP-Rule" id="MF_01185"/>
    </source>
</evidence>
<reference evidence="5 6" key="1">
    <citation type="submission" date="2017-10" db="EMBL/GenBank/DDBJ databases">
        <title>Bacillus sp. nov., a halophilic bacterium isolated from a Keqin Lake.</title>
        <authorList>
            <person name="Wang H."/>
        </authorList>
    </citation>
    <scope>NUCLEOTIDE SEQUENCE [LARGE SCALE GENOMIC DNA]</scope>
    <source>
        <strain evidence="5 6">KQ-12</strain>
    </source>
</reference>
<keyword evidence="6" id="KW-1185">Reference proteome</keyword>
<keyword evidence="5" id="KW-0969">Cilium</keyword>
<dbReference type="NCBIfam" id="NF009793">
    <property type="entry name" value="PRK13285.1-1"/>
    <property type="match status" value="1"/>
</dbReference>
<dbReference type="InterPro" id="IPR024046">
    <property type="entry name" value="Flagellar_assmbl_FliW_dom_sf"/>
</dbReference>
<comment type="function">
    <text evidence="4">Acts as an anti-CsrA protein, binds CsrA and prevents it from repressing translation of its target genes, one of which is flagellin. Binds to flagellin and participates in the assembly of the flagellum.</text>
</comment>
<comment type="caution">
    <text evidence="5">The sequence shown here is derived from an EMBL/GenBank/DDBJ whole genome shotgun (WGS) entry which is preliminary data.</text>
</comment>
<dbReference type="GO" id="GO:0044780">
    <property type="term" value="P:bacterial-type flagellum assembly"/>
    <property type="evidence" value="ECO:0007669"/>
    <property type="project" value="UniProtKB-UniRule"/>
</dbReference>
<comment type="similarity">
    <text evidence="4">Belongs to the FliW family.</text>
</comment>
<evidence type="ECO:0000313" key="5">
    <source>
        <dbReference type="EMBL" id="PYZ92787.1"/>
    </source>
</evidence>
<dbReference type="GO" id="GO:0006417">
    <property type="term" value="P:regulation of translation"/>
    <property type="evidence" value="ECO:0007669"/>
    <property type="project" value="UniProtKB-KW"/>
</dbReference>
<dbReference type="InterPro" id="IPR003775">
    <property type="entry name" value="Flagellar_assembly_factor_FliW"/>
</dbReference>
<dbReference type="Pfam" id="PF02623">
    <property type="entry name" value="FliW"/>
    <property type="match status" value="1"/>
</dbReference>
<sequence>MNIETKYSGETDINESNIIQFEQGLPSFEEETSFVLLPFSEEPSPFFILQSTNTPGLALVVMTPFTFFPDYQAKLSDQTVEALDIEDEQEVALFVVLTLKDALEESTANLRGPIVMNRAKKKGKQIVLNESSYHTKHSLEPVTASGKKED</sequence>
<evidence type="ECO:0000256" key="1">
    <source>
        <dbReference type="ARBA" id="ARBA00022490"/>
    </source>
</evidence>
<dbReference type="EMBL" id="PDOD01000003">
    <property type="protein sequence ID" value="PYZ92787.1"/>
    <property type="molecule type" value="Genomic_DNA"/>
</dbReference>
<organism evidence="5 6">
    <name type="scientific">Salipaludibacillus keqinensis</name>
    <dbReference type="NCBI Taxonomy" id="2045207"/>
    <lineage>
        <taxon>Bacteria</taxon>
        <taxon>Bacillati</taxon>
        <taxon>Bacillota</taxon>
        <taxon>Bacilli</taxon>
        <taxon>Bacillales</taxon>
        <taxon>Bacillaceae</taxon>
    </lineage>
</organism>
<dbReference type="PANTHER" id="PTHR39190:SF1">
    <property type="entry name" value="FLAGELLAR ASSEMBLY FACTOR FLIW"/>
    <property type="match status" value="1"/>
</dbReference>
<dbReference type="RefSeq" id="WP_110610335.1">
    <property type="nucleotide sequence ID" value="NZ_PDOD01000003.1"/>
</dbReference>
<comment type="subunit">
    <text evidence="4">Interacts with translational regulator CsrA and flagellin(s).</text>
</comment>
<keyword evidence="5" id="KW-0966">Cell projection</keyword>
<keyword evidence="5" id="KW-0282">Flagellum</keyword>
<comment type="subcellular location">
    <subcellularLocation>
        <location evidence="4">Cytoplasm</location>
    </subcellularLocation>
</comment>
<dbReference type="HAMAP" id="MF_01185">
    <property type="entry name" value="FliW"/>
    <property type="match status" value="1"/>
</dbReference>
<dbReference type="GO" id="GO:0005737">
    <property type="term" value="C:cytoplasm"/>
    <property type="evidence" value="ECO:0007669"/>
    <property type="project" value="UniProtKB-SubCell"/>
</dbReference>
<evidence type="ECO:0000256" key="3">
    <source>
        <dbReference type="ARBA" id="ARBA00022845"/>
    </source>
</evidence>
<dbReference type="Gene3D" id="2.30.290.10">
    <property type="entry name" value="BH3618-like"/>
    <property type="match status" value="1"/>
</dbReference>
<evidence type="ECO:0000313" key="6">
    <source>
        <dbReference type="Proteomes" id="UP000248214"/>
    </source>
</evidence>
<evidence type="ECO:0000256" key="2">
    <source>
        <dbReference type="ARBA" id="ARBA00022795"/>
    </source>
</evidence>
<accession>A0A323TGU8</accession>
<name>A0A323TGU8_9BACI</name>
<dbReference type="AlphaFoldDB" id="A0A323TGU8"/>
<dbReference type="SUPFAM" id="SSF141457">
    <property type="entry name" value="BH3618-like"/>
    <property type="match status" value="1"/>
</dbReference>
<keyword evidence="3 4" id="KW-0810">Translation regulation</keyword>